<protein>
    <submittedName>
        <fullName evidence="1">Uncharacterized protein</fullName>
    </submittedName>
</protein>
<name>A0A8H7ZZ00_9FUNG</name>
<gene>
    <name evidence="1" type="ORF">BJ554DRAFT_5810</name>
</gene>
<accession>A0A8H7ZZ00</accession>
<proteinExistence type="predicted"/>
<comment type="caution">
    <text evidence="1">The sequence shown here is derived from an EMBL/GenBank/DDBJ whole genome shotgun (WGS) entry which is preliminary data.</text>
</comment>
<reference evidence="1 2" key="1">
    <citation type="journal article" name="Sci. Rep.">
        <title>Genome-scale phylogenetic analyses confirm Olpidium as the closest living zoosporic fungus to the non-flagellated, terrestrial fungi.</title>
        <authorList>
            <person name="Chang Y."/>
            <person name="Rochon D."/>
            <person name="Sekimoto S."/>
            <person name="Wang Y."/>
            <person name="Chovatia M."/>
            <person name="Sandor L."/>
            <person name="Salamov A."/>
            <person name="Grigoriev I.V."/>
            <person name="Stajich J.E."/>
            <person name="Spatafora J.W."/>
        </authorList>
    </citation>
    <scope>NUCLEOTIDE SEQUENCE [LARGE SCALE GENOMIC DNA]</scope>
    <source>
        <strain evidence="1">S191</strain>
    </source>
</reference>
<organism evidence="1 2">
    <name type="scientific">Olpidium bornovanus</name>
    <dbReference type="NCBI Taxonomy" id="278681"/>
    <lineage>
        <taxon>Eukaryota</taxon>
        <taxon>Fungi</taxon>
        <taxon>Fungi incertae sedis</taxon>
        <taxon>Olpidiomycota</taxon>
        <taxon>Olpidiomycotina</taxon>
        <taxon>Olpidiomycetes</taxon>
        <taxon>Olpidiales</taxon>
        <taxon>Olpidiaceae</taxon>
        <taxon>Olpidium</taxon>
    </lineage>
</organism>
<keyword evidence="2" id="KW-1185">Reference proteome</keyword>
<evidence type="ECO:0000313" key="1">
    <source>
        <dbReference type="EMBL" id="KAG5461925.1"/>
    </source>
</evidence>
<evidence type="ECO:0000313" key="2">
    <source>
        <dbReference type="Proteomes" id="UP000673691"/>
    </source>
</evidence>
<dbReference type="AlphaFoldDB" id="A0A8H7ZZ00"/>
<sequence length="82" mass="9117">MWATDGSGAALLRMRTRSAGWHLLMSTISFVNPGHQQHQRIVEGEHNKAAKRLLPGNDPRVMSLAAKALGERKSRRDCKPTL</sequence>
<feature type="non-terminal residue" evidence="1">
    <location>
        <position position="82"/>
    </location>
</feature>
<dbReference type="EMBL" id="JAEFCI010002906">
    <property type="protein sequence ID" value="KAG5461925.1"/>
    <property type="molecule type" value="Genomic_DNA"/>
</dbReference>
<dbReference type="Proteomes" id="UP000673691">
    <property type="component" value="Unassembled WGS sequence"/>
</dbReference>